<comment type="caution">
    <text evidence="1">The sequence shown here is derived from an EMBL/GenBank/DDBJ whole genome shotgun (WGS) entry which is preliminary data.</text>
</comment>
<reference evidence="1 2" key="1">
    <citation type="journal article" date="2022" name="Hortic Res">
        <title>A haplotype resolved chromosomal level avocado genome allows analysis of novel avocado genes.</title>
        <authorList>
            <person name="Nath O."/>
            <person name="Fletcher S.J."/>
            <person name="Hayward A."/>
            <person name="Shaw L.M."/>
            <person name="Masouleh A.K."/>
            <person name="Furtado A."/>
            <person name="Henry R.J."/>
            <person name="Mitter N."/>
        </authorList>
    </citation>
    <scope>NUCLEOTIDE SEQUENCE [LARGE SCALE GENOMIC DNA]</scope>
    <source>
        <strain evidence="2">cv. Hass</strain>
    </source>
</reference>
<name>A0ACC2K7Z6_PERAE</name>
<evidence type="ECO:0000313" key="1">
    <source>
        <dbReference type="EMBL" id="KAJ8617210.1"/>
    </source>
</evidence>
<protein>
    <submittedName>
        <fullName evidence="1">Uncharacterized protein</fullName>
    </submittedName>
</protein>
<keyword evidence="2" id="KW-1185">Reference proteome</keyword>
<organism evidence="1 2">
    <name type="scientific">Persea americana</name>
    <name type="common">Avocado</name>
    <dbReference type="NCBI Taxonomy" id="3435"/>
    <lineage>
        <taxon>Eukaryota</taxon>
        <taxon>Viridiplantae</taxon>
        <taxon>Streptophyta</taxon>
        <taxon>Embryophyta</taxon>
        <taxon>Tracheophyta</taxon>
        <taxon>Spermatophyta</taxon>
        <taxon>Magnoliopsida</taxon>
        <taxon>Magnoliidae</taxon>
        <taxon>Laurales</taxon>
        <taxon>Lauraceae</taxon>
        <taxon>Persea</taxon>
    </lineage>
</organism>
<gene>
    <name evidence="1" type="ORF">MRB53_013396</name>
</gene>
<dbReference type="Proteomes" id="UP001234297">
    <property type="component" value="Chromosome 4"/>
</dbReference>
<dbReference type="EMBL" id="CM056812">
    <property type="protein sequence ID" value="KAJ8617210.1"/>
    <property type="molecule type" value="Genomic_DNA"/>
</dbReference>
<proteinExistence type="predicted"/>
<sequence>MADFMPLQVKPILEINDNPQKWQHQSKGMWKDDQNCSRRPCRGRRPMTIVSGLKLALDRTATPGPF</sequence>
<accession>A0ACC2K7Z6</accession>
<evidence type="ECO:0000313" key="2">
    <source>
        <dbReference type="Proteomes" id="UP001234297"/>
    </source>
</evidence>